<dbReference type="InterPro" id="IPR001134">
    <property type="entry name" value="Netrin_domain"/>
</dbReference>
<dbReference type="GO" id="GO:0005576">
    <property type="term" value="C:extracellular region"/>
    <property type="evidence" value="ECO:0007669"/>
    <property type="project" value="UniProtKB-SubCell"/>
</dbReference>
<dbReference type="GO" id="GO:0008191">
    <property type="term" value="F:metalloendopeptidase inhibitor activity"/>
    <property type="evidence" value="ECO:0007669"/>
    <property type="project" value="InterPro"/>
</dbReference>
<dbReference type="EMBL" id="NCKU01000123">
    <property type="protein sequence ID" value="RWS17076.1"/>
    <property type="molecule type" value="Genomic_DNA"/>
</dbReference>
<feature type="disulfide bond" evidence="4">
    <location>
        <begin position="49"/>
        <end position="138"/>
    </location>
</feature>
<organism evidence="7 8">
    <name type="scientific">Dinothrombium tinctorium</name>
    <dbReference type="NCBI Taxonomy" id="1965070"/>
    <lineage>
        <taxon>Eukaryota</taxon>
        <taxon>Metazoa</taxon>
        <taxon>Ecdysozoa</taxon>
        <taxon>Arthropoda</taxon>
        <taxon>Chelicerata</taxon>
        <taxon>Arachnida</taxon>
        <taxon>Acari</taxon>
        <taxon>Acariformes</taxon>
        <taxon>Trombidiformes</taxon>
        <taxon>Prostigmata</taxon>
        <taxon>Anystina</taxon>
        <taxon>Parasitengona</taxon>
        <taxon>Trombidioidea</taxon>
        <taxon>Trombidiidae</taxon>
        <taxon>Dinothrombium</taxon>
    </lineage>
</organism>
<evidence type="ECO:0000256" key="1">
    <source>
        <dbReference type="ARBA" id="ARBA00004613"/>
    </source>
</evidence>
<evidence type="ECO:0000313" key="8">
    <source>
        <dbReference type="Proteomes" id="UP000285301"/>
    </source>
</evidence>
<dbReference type="Pfam" id="PF00965">
    <property type="entry name" value="TIMP"/>
    <property type="match status" value="1"/>
</dbReference>
<name>A0A3S3PQ78_9ACAR</name>
<evidence type="ECO:0000256" key="3">
    <source>
        <dbReference type="ARBA" id="ARBA00023157"/>
    </source>
</evidence>
<feature type="transmembrane region" description="Helical" evidence="5">
    <location>
        <begin position="6"/>
        <end position="24"/>
    </location>
</feature>
<keyword evidence="5" id="KW-0472">Membrane</keyword>
<evidence type="ECO:0000256" key="4">
    <source>
        <dbReference type="PIRSR" id="PIRSR601820-3"/>
    </source>
</evidence>
<comment type="subcellular location">
    <subcellularLocation>
        <location evidence="1">Secreted</location>
    </subcellularLocation>
</comment>
<evidence type="ECO:0000256" key="5">
    <source>
        <dbReference type="SAM" id="Phobius"/>
    </source>
</evidence>
<protein>
    <recommendedName>
        <fullName evidence="6">NTR domain-containing protein</fullName>
    </recommendedName>
</protein>
<dbReference type="AlphaFoldDB" id="A0A3S3PQ78"/>
<keyword evidence="2" id="KW-0964">Secreted</keyword>
<keyword evidence="5" id="KW-1133">Transmembrane helix</keyword>
<feature type="domain" description="NTR" evidence="6">
    <location>
        <begin position="45"/>
        <end position="165"/>
    </location>
</feature>
<dbReference type="InterPro" id="IPR008993">
    <property type="entry name" value="TIMP-like_OB-fold"/>
</dbReference>
<gene>
    <name evidence="7" type="ORF">B4U79_18935</name>
</gene>
<accession>A0A3S3PQ78</accession>
<keyword evidence="3 4" id="KW-1015">Disulfide bond</keyword>
<reference evidence="7 8" key="1">
    <citation type="journal article" date="2018" name="Gigascience">
        <title>Genomes of trombidid mites reveal novel predicted allergens and laterally-transferred genes associated with secondary metabolism.</title>
        <authorList>
            <person name="Dong X."/>
            <person name="Chaisiri K."/>
            <person name="Xia D."/>
            <person name="Armstrong S.D."/>
            <person name="Fang Y."/>
            <person name="Donnelly M.J."/>
            <person name="Kadowaki T."/>
            <person name="McGarry J.W."/>
            <person name="Darby A.C."/>
            <person name="Makepeace B.L."/>
        </authorList>
    </citation>
    <scope>NUCLEOTIDE SEQUENCE [LARGE SCALE GENOMIC DNA]</scope>
    <source>
        <strain evidence="7">UoL-WK</strain>
    </source>
</reference>
<sequence length="165" mass="19624">MGYLMNAATILMMLIFMTFFVILLHQYHSDAYHRFLKYKFKDGLWTDECSLNELKRKFCSIDFIILVKLNKSEQQGELILYSLENFELIDGPENMQNHFKERNYVIQMDRSANTTLQLDHKYLLAGRLIATRLVIAKCDLLIDWTSLTDEAKQRYMTIHKSLFYC</sequence>
<keyword evidence="8" id="KW-1185">Reference proteome</keyword>
<evidence type="ECO:0000256" key="2">
    <source>
        <dbReference type="ARBA" id="ARBA00022525"/>
    </source>
</evidence>
<evidence type="ECO:0000313" key="7">
    <source>
        <dbReference type="EMBL" id="RWS17076.1"/>
    </source>
</evidence>
<comment type="caution">
    <text evidence="7">The sequence shown here is derived from an EMBL/GenBank/DDBJ whole genome shotgun (WGS) entry which is preliminary data.</text>
</comment>
<keyword evidence="5" id="KW-0812">Transmembrane</keyword>
<dbReference type="Gene3D" id="2.40.50.120">
    <property type="match status" value="1"/>
</dbReference>
<proteinExistence type="predicted"/>
<dbReference type="PROSITE" id="PS50189">
    <property type="entry name" value="NTR"/>
    <property type="match status" value="1"/>
</dbReference>
<dbReference type="Proteomes" id="UP000285301">
    <property type="component" value="Unassembled WGS sequence"/>
</dbReference>
<evidence type="ECO:0000259" key="6">
    <source>
        <dbReference type="PROSITE" id="PS50189"/>
    </source>
</evidence>
<dbReference type="SUPFAM" id="SSF50242">
    <property type="entry name" value="TIMP-like"/>
    <property type="match status" value="1"/>
</dbReference>
<dbReference type="InterPro" id="IPR001820">
    <property type="entry name" value="TIMP"/>
</dbReference>